<dbReference type="Proteomes" id="UP001215598">
    <property type="component" value="Unassembled WGS sequence"/>
</dbReference>
<keyword evidence="2" id="KW-1185">Reference proteome</keyword>
<protein>
    <submittedName>
        <fullName evidence="1">Uncharacterized protein</fullName>
    </submittedName>
</protein>
<dbReference type="AlphaFoldDB" id="A0AAD7MNM7"/>
<gene>
    <name evidence="1" type="ORF">B0H16DRAFT_1786143</name>
</gene>
<evidence type="ECO:0000313" key="2">
    <source>
        <dbReference type="Proteomes" id="UP001215598"/>
    </source>
</evidence>
<dbReference type="EMBL" id="JARKIB010000204">
    <property type="protein sequence ID" value="KAJ7724203.1"/>
    <property type="molecule type" value="Genomic_DNA"/>
</dbReference>
<organism evidence="1 2">
    <name type="scientific">Mycena metata</name>
    <dbReference type="NCBI Taxonomy" id="1033252"/>
    <lineage>
        <taxon>Eukaryota</taxon>
        <taxon>Fungi</taxon>
        <taxon>Dikarya</taxon>
        <taxon>Basidiomycota</taxon>
        <taxon>Agaricomycotina</taxon>
        <taxon>Agaricomycetes</taxon>
        <taxon>Agaricomycetidae</taxon>
        <taxon>Agaricales</taxon>
        <taxon>Marasmiineae</taxon>
        <taxon>Mycenaceae</taxon>
        <taxon>Mycena</taxon>
    </lineage>
</organism>
<name>A0AAD7MNM7_9AGAR</name>
<accession>A0AAD7MNM7</accession>
<proteinExistence type="predicted"/>
<reference evidence="1" key="1">
    <citation type="submission" date="2023-03" db="EMBL/GenBank/DDBJ databases">
        <title>Massive genome expansion in bonnet fungi (Mycena s.s.) driven by repeated elements and novel gene families across ecological guilds.</title>
        <authorList>
            <consortium name="Lawrence Berkeley National Laboratory"/>
            <person name="Harder C.B."/>
            <person name="Miyauchi S."/>
            <person name="Viragh M."/>
            <person name="Kuo A."/>
            <person name="Thoen E."/>
            <person name="Andreopoulos B."/>
            <person name="Lu D."/>
            <person name="Skrede I."/>
            <person name="Drula E."/>
            <person name="Henrissat B."/>
            <person name="Morin E."/>
            <person name="Kohler A."/>
            <person name="Barry K."/>
            <person name="LaButti K."/>
            <person name="Morin E."/>
            <person name="Salamov A."/>
            <person name="Lipzen A."/>
            <person name="Mereny Z."/>
            <person name="Hegedus B."/>
            <person name="Baldrian P."/>
            <person name="Stursova M."/>
            <person name="Weitz H."/>
            <person name="Taylor A."/>
            <person name="Grigoriev I.V."/>
            <person name="Nagy L.G."/>
            <person name="Martin F."/>
            <person name="Kauserud H."/>
        </authorList>
    </citation>
    <scope>NUCLEOTIDE SEQUENCE</scope>
    <source>
        <strain evidence="1">CBHHK182m</strain>
    </source>
</reference>
<evidence type="ECO:0000313" key="1">
    <source>
        <dbReference type="EMBL" id="KAJ7724203.1"/>
    </source>
</evidence>
<comment type="caution">
    <text evidence="1">The sequence shown here is derived from an EMBL/GenBank/DDBJ whole genome shotgun (WGS) entry which is preliminary data.</text>
</comment>
<sequence>MPTRTVYFRPRPPIGMLGSEYIPQGPDGRFFHQDFEHVPSDATERREFQCSATLESYLVEFYRDIRPKFQFPSLEGSPDLCGLLASHKSDDEIKLGLNIWAFRMRVTKAMLAWMGALPADAVARVQLGDGVGPSDDEILVMGLLNAAMASMRDDLIELKVWASIFEEINDYFGEFQMLLASSVDAD</sequence>